<dbReference type="OrthoDB" id="7659024at2"/>
<dbReference type="STRING" id="188906.SAMN04488526_0375"/>
<dbReference type="RefSeq" id="WP_092759234.1">
    <property type="nucleotide sequence ID" value="NZ_FNZQ01000001.1"/>
</dbReference>
<dbReference type="Proteomes" id="UP000199283">
    <property type="component" value="Unassembled WGS sequence"/>
</dbReference>
<gene>
    <name evidence="1" type="ORF">SAMN04488526_0375</name>
</gene>
<accession>A0A1H7GHF4</accession>
<sequence>MSDTWILNRTSITGGIYRGLLVGAGEPPALEMTMEGESLGHLTPAAAEGGYHVEGELGTALLTDGVHTVVVRAPDGTALDSITIVTGLGAPEDIRAEMGALRDELRVLKAAFRRHINES</sequence>
<evidence type="ECO:0000313" key="2">
    <source>
        <dbReference type="Proteomes" id="UP000199283"/>
    </source>
</evidence>
<organism evidence="1 2">
    <name type="scientific">Jannaschia helgolandensis</name>
    <dbReference type="NCBI Taxonomy" id="188906"/>
    <lineage>
        <taxon>Bacteria</taxon>
        <taxon>Pseudomonadati</taxon>
        <taxon>Pseudomonadota</taxon>
        <taxon>Alphaproteobacteria</taxon>
        <taxon>Rhodobacterales</taxon>
        <taxon>Roseobacteraceae</taxon>
        <taxon>Jannaschia</taxon>
    </lineage>
</organism>
<keyword evidence="2" id="KW-1185">Reference proteome</keyword>
<proteinExistence type="predicted"/>
<evidence type="ECO:0000313" key="1">
    <source>
        <dbReference type="EMBL" id="SEK35900.1"/>
    </source>
</evidence>
<reference evidence="1 2" key="1">
    <citation type="submission" date="2016-10" db="EMBL/GenBank/DDBJ databases">
        <authorList>
            <person name="de Groot N.N."/>
        </authorList>
    </citation>
    <scope>NUCLEOTIDE SEQUENCE [LARGE SCALE GENOMIC DNA]</scope>
    <source>
        <strain evidence="1 2">DSM 14858</strain>
    </source>
</reference>
<name>A0A1H7GHF4_9RHOB</name>
<protein>
    <submittedName>
        <fullName evidence="1">Uncharacterized protein</fullName>
    </submittedName>
</protein>
<dbReference type="AlphaFoldDB" id="A0A1H7GHF4"/>
<dbReference type="EMBL" id="FNZQ01000001">
    <property type="protein sequence ID" value="SEK35900.1"/>
    <property type="molecule type" value="Genomic_DNA"/>
</dbReference>